<dbReference type="STRING" id="376427.SAMN04487954_11917"/>
<protein>
    <recommendedName>
        <fullName evidence="3">DUF2218 domain-containing protein</fullName>
    </recommendedName>
</protein>
<sequence>MPISRAEIPVDDAPSLIERLCEEWSESQQVRRESERVCVVFSEGTCVLYPEAEKLIVALETLDDESLDQLEAKVDAALEALDGENLDIVWET</sequence>
<dbReference type="RefSeq" id="WP_089688728.1">
    <property type="nucleotide sequence ID" value="NZ_FNES01000019.1"/>
</dbReference>
<proteinExistence type="predicted"/>
<dbReference type="Proteomes" id="UP000198525">
    <property type="component" value="Unassembled WGS sequence"/>
</dbReference>
<dbReference type="EMBL" id="FNES01000019">
    <property type="protein sequence ID" value="SDK55611.1"/>
    <property type="molecule type" value="Genomic_DNA"/>
</dbReference>
<reference evidence="1 2" key="1">
    <citation type="submission" date="2016-10" db="EMBL/GenBank/DDBJ databases">
        <authorList>
            <person name="de Groot N.N."/>
        </authorList>
    </citation>
    <scope>NUCLEOTIDE SEQUENCE [LARGE SCALE GENOMIC DNA]</scope>
    <source>
        <strain evidence="1 2">CGMCC 1.6133</strain>
    </source>
</reference>
<keyword evidence="2" id="KW-1185">Reference proteome</keyword>
<dbReference type="OrthoDB" id="9806511at2"/>
<evidence type="ECO:0000313" key="1">
    <source>
        <dbReference type="EMBL" id="SDK55611.1"/>
    </source>
</evidence>
<organism evidence="1 2">
    <name type="scientific">Billgrantia gudaonensis</name>
    <dbReference type="NCBI Taxonomy" id="376427"/>
    <lineage>
        <taxon>Bacteria</taxon>
        <taxon>Pseudomonadati</taxon>
        <taxon>Pseudomonadota</taxon>
        <taxon>Gammaproteobacteria</taxon>
        <taxon>Oceanospirillales</taxon>
        <taxon>Halomonadaceae</taxon>
        <taxon>Billgrantia</taxon>
    </lineage>
</organism>
<evidence type="ECO:0000313" key="2">
    <source>
        <dbReference type="Proteomes" id="UP000198525"/>
    </source>
</evidence>
<evidence type="ECO:0008006" key="3">
    <source>
        <dbReference type="Google" id="ProtNLM"/>
    </source>
</evidence>
<dbReference type="AlphaFoldDB" id="A0A1G9CVC8"/>
<name>A0A1G9CVC8_9GAMM</name>
<dbReference type="Gene3D" id="3.30.310.50">
    <property type="entry name" value="Alpha-D-phosphohexomutase, C-terminal domain"/>
    <property type="match status" value="1"/>
</dbReference>
<dbReference type="Pfam" id="PF09981">
    <property type="entry name" value="DUF2218"/>
    <property type="match status" value="1"/>
</dbReference>
<accession>A0A1G9CVC8</accession>
<gene>
    <name evidence="1" type="ORF">SAMN04487954_11917</name>
</gene>
<dbReference type="InterPro" id="IPR014543">
    <property type="entry name" value="UCP028291"/>
</dbReference>